<dbReference type="Pfam" id="PF01479">
    <property type="entry name" value="S4"/>
    <property type="match status" value="1"/>
</dbReference>
<dbReference type="NCBIfam" id="TIGR01017">
    <property type="entry name" value="rpsD_bact"/>
    <property type="match status" value="1"/>
</dbReference>
<dbReference type="CDD" id="cd00165">
    <property type="entry name" value="S4"/>
    <property type="match status" value="1"/>
</dbReference>
<dbReference type="EMBL" id="JBHPKH010000056">
    <property type="protein sequence ID" value="MFC1572971.1"/>
    <property type="molecule type" value="Genomic_DNA"/>
</dbReference>
<comment type="caution">
    <text evidence="10">The sequence shown here is derived from an EMBL/GenBank/DDBJ whole genome shotgun (WGS) entry which is preliminary data.</text>
</comment>
<evidence type="ECO:0000256" key="5">
    <source>
        <dbReference type="ARBA" id="ARBA00023274"/>
    </source>
</evidence>
<dbReference type="SUPFAM" id="SSF55174">
    <property type="entry name" value="Alpha-L RNA-binding motif"/>
    <property type="match status" value="1"/>
</dbReference>
<proteinExistence type="inferred from homology"/>
<comment type="similarity">
    <text evidence="1 7">Belongs to the universal ribosomal protein uS4 family.</text>
</comment>
<evidence type="ECO:0000313" key="11">
    <source>
        <dbReference type="Proteomes" id="UP001593833"/>
    </source>
</evidence>
<dbReference type="InterPro" id="IPR036986">
    <property type="entry name" value="S4_RNA-bd_sf"/>
</dbReference>
<feature type="domain" description="Small ribosomal subunit protein uS4 N-terminal" evidence="9">
    <location>
        <begin position="3"/>
        <end position="99"/>
    </location>
</feature>
<protein>
    <recommendedName>
        <fullName evidence="6 7">Small ribosomal subunit protein uS4</fullName>
    </recommendedName>
</protein>
<feature type="domain" description="RNA-binding S4" evidence="8">
    <location>
        <begin position="100"/>
        <end position="164"/>
    </location>
</feature>
<dbReference type="InterPro" id="IPR022801">
    <property type="entry name" value="Ribosomal_uS4"/>
</dbReference>
<comment type="function">
    <text evidence="7">One of the primary rRNA binding proteins, it binds directly to 16S rRNA where it nucleates assembly of the body of the 30S subunit.</text>
</comment>
<dbReference type="Gene3D" id="3.10.290.10">
    <property type="entry name" value="RNA-binding S4 domain"/>
    <property type="match status" value="1"/>
</dbReference>
<evidence type="ECO:0000256" key="1">
    <source>
        <dbReference type="ARBA" id="ARBA00007465"/>
    </source>
</evidence>
<keyword evidence="5 7" id="KW-0687">Ribonucleoprotein</keyword>
<keyword evidence="2 7" id="KW-0699">rRNA-binding</keyword>
<sequence length="210" mass="24657">MGVYHGPKCKLCRREGVRLYLKGERCYSEKCAIEVRAYPPGEHGQGRRPRRPTPYGTQLREKQKARRIYGVMERQFRNYFTKAARRQGVTGEILLQLLEMRFDNTVYRLGFAASRAAARQLIRHRHFTVNGKITDIPSYSLRAGDLIEVRPNAKKLEAIKDTFENRRRTEDQPWLEIDDKELRARVMQVPDRDQIPVPVQEQLIVELYSK</sequence>
<evidence type="ECO:0000256" key="2">
    <source>
        <dbReference type="ARBA" id="ARBA00022730"/>
    </source>
</evidence>
<dbReference type="PROSITE" id="PS50889">
    <property type="entry name" value="S4"/>
    <property type="match status" value="1"/>
</dbReference>
<evidence type="ECO:0000256" key="6">
    <source>
        <dbReference type="ARBA" id="ARBA00035254"/>
    </source>
</evidence>
<keyword evidence="4 7" id="KW-0689">Ribosomal protein</keyword>
<dbReference type="PANTHER" id="PTHR11831">
    <property type="entry name" value="30S 40S RIBOSOMAL PROTEIN"/>
    <property type="match status" value="1"/>
</dbReference>
<name>A0ABV6YLE9_UNCEI</name>
<comment type="subunit">
    <text evidence="7">Part of the 30S ribosomal subunit. Contacts protein S5. The interaction surface between S4 and S5 is involved in control of translational fidelity.</text>
</comment>
<dbReference type="Pfam" id="PF00163">
    <property type="entry name" value="Ribosomal_S4"/>
    <property type="match status" value="1"/>
</dbReference>
<evidence type="ECO:0000313" key="10">
    <source>
        <dbReference type="EMBL" id="MFC1572971.1"/>
    </source>
</evidence>
<evidence type="ECO:0000256" key="3">
    <source>
        <dbReference type="ARBA" id="ARBA00022884"/>
    </source>
</evidence>
<reference evidence="10 11" key="1">
    <citation type="submission" date="2024-09" db="EMBL/GenBank/DDBJ databases">
        <authorList>
            <person name="D'Angelo T."/>
        </authorList>
    </citation>
    <scope>NUCLEOTIDE SEQUENCE [LARGE SCALE GENOMIC DNA]</scope>
    <source>
        <strain evidence="10">SAG AM-320-E07</strain>
    </source>
</reference>
<dbReference type="PANTHER" id="PTHR11831:SF4">
    <property type="entry name" value="SMALL RIBOSOMAL SUBUNIT PROTEIN US4M"/>
    <property type="match status" value="1"/>
</dbReference>
<evidence type="ECO:0000259" key="9">
    <source>
        <dbReference type="SMART" id="SM01390"/>
    </source>
</evidence>
<dbReference type="Proteomes" id="UP001593833">
    <property type="component" value="Unassembled WGS sequence"/>
</dbReference>
<evidence type="ECO:0000259" key="8">
    <source>
        <dbReference type="SMART" id="SM00363"/>
    </source>
</evidence>
<dbReference type="Gene3D" id="1.10.1050.10">
    <property type="entry name" value="Ribosomal Protein S4 Delta 41, Chain A, domain 1"/>
    <property type="match status" value="1"/>
</dbReference>
<gene>
    <name evidence="7 10" type="primary">rpsD</name>
    <name evidence="10" type="ORF">ACFL6M_05160</name>
</gene>
<keyword evidence="3 7" id="KW-0694">RNA-binding</keyword>
<keyword evidence="11" id="KW-1185">Reference proteome</keyword>
<dbReference type="InterPro" id="IPR001912">
    <property type="entry name" value="Ribosomal_uS4_N"/>
</dbReference>
<dbReference type="GO" id="GO:0005840">
    <property type="term" value="C:ribosome"/>
    <property type="evidence" value="ECO:0007669"/>
    <property type="project" value="UniProtKB-KW"/>
</dbReference>
<dbReference type="InterPro" id="IPR002942">
    <property type="entry name" value="S4_RNA-bd"/>
</dbReference>
<accession>A0ABV6YLE9</accession>
<dbReference type="SMART" id="SM00363">
    <property type="entry name" value="S4"/>
    <property type="match status" value="1"/>
</dbReference>
<organism evidence="10 11">
    <name type="scientific">Eiseniibacteriota bacterium</name>
    <dbReference type="NCBI Taxonomy" id="2212470"/>
    <lineage>
        <taxon>Bacteria</taxon>
        <taxon>Candidatus Eiseniibacteriota</taxon>
    </lineage>
</organism>
<dbReference type="HAMAP" id="MF_01306_B">
    <property type="entry name" value="Ribosomal_uS4_B"/>
    <property type="match status" value="1"/>
</dbReference>
<evidence type="ECO:0000256" key="7">
    <source>
        <dbReference type="HAMAP-Rule" id="MF_01306"/>
    </source>
</evidence>
<comment type="function">
    <text evidence="7">With S5 and S12 plays an important role in translational accuracy.</text>
</comment>
<dbReference type="NCBIfam" id="NF003717">
    <property type="entry name" value="PRK05327.1"/>
    <property type="match status" value="1"/>
</dbReference>
<dbReference type="InterPro" id="IPR005709">
    <property type="entry name" value="Ribosomal_uS4_bac-type"/>
</dbReference>
<evidence type="ECO:0000256" key="4">
    <source>
        <dbReference type="ARBA" id="ARBA00022980"/>
    </source>
</evidence>
<dbReference type="SMART" id="SM01390">
    <property type="entry name" value="Ribosomal_S4"/>
    <property type="match status" value="1"/>
</dbReference>